<dbReference type="Pfam" id="PF08511">
    <property type="entry name" value="COQ9"/>
    <property type="match status" value="1"/>
</dbReference>
<evidence type="ECO:0000313" key="11">
    <source>
        <dbReference type="Proteomes" id="UP001651158"/>
    </source>
</evidence>
<dbReference type="Proteomes" id="UP001651158">
    <property type="component" value="Unassembled WGS sequence"/>
</dbReference>
<evidence type="ECO:0000256" key="6">
    <source>
        <dbReference type="ARBA" id="ARBA00023121"/>
    </source>
</evidence>
<comment type="function">
    <text evidence="8">Membrane-associated protein that warps the membrane surface to access and bind aromatic isoprenes with high specificity, including ubiquinone (CoQ) isoprene intermediates and presents them directly to Coq7, therefore facilitating the Coq7-mediated hydroxylase step. Participates in the biosynthesis of coenzyme Q, also named ubiquinone, an essential lipid-soluble electron transporter for aerobic cellular respiration.</text>
</comment>
<protein>
    <recommendedName>
        <fullName evidence="8">Ubiquinone biosynthesis protein</fullName>
    </recommendedName>
</protein>
<evidence type="ECO:0000256" key="2">
    <source>
        <dbReference type="ARBA" id="ARBA00004749"/>
    </source>
</evidence>
<organism evidence="10 11">
    <name type="scientific">Taenia crassiceps</name>
    <dbReference type="NCBI Taxonomy" id="6207"/>
    <lineage>
        <taxon>Eukaryota</taxon>
        <taxon>Metazoa</taxon>
        <taxon>Spiralia</taxon>
        <taxon>Lophotrochozoa</taxon>
        <taxon>Platyhelminthes</taxon>
        <taxon>Cestoda</taxon>
        <taxon>Eucestoda</taxon>
        <taxon>Cyclophyllidea</taxon>
        <taxon>Taeniidae</taxon>
        <taxon>Taenia</taxon>
    </lineage>
</organism>
<evidence type="ECO:0000256" key="1">
    <source>
        <dbReference type="ARBA" id="ARBA00004173"/>
    </source>
</evidence>
<evidence type="ECO:0000256" key="7">
    <source>
        <dbReference type="ARBA" id="ARBA00023128"/>
    </source>
</evidence>
<evidence type="ECO:0000259" key="9">
    <source>
        <dbReference type="Pfam" id="PF08511"/>
    </source>
</evidence>
<dbReference type="InterPro" id="IPR012762">
    <property type="entry name" value="Ubiq_biosynth_COQ9"/>
</dbReference>
<comment type="similarity">
    <text evidence="3 8">Belongs to the COQ9 family.</text>
</comment>
<comment type="caution">
    <text evidence="10">The sequence shown here is derived from an EMBL/GenBank/DDBJ whole genome shotgun (WGS) entry which is preliminary data.</text>
</comment>
<proteinExistence type="inferred from homology"/>
<dbReference type="NCBIfam" id="TIGR02396">
    <property type="entry name" value="diverge_rpsU"/>
    <property type="match status" value="1"/>
</dbReference>
<comment type="pathway">
    <text evidence="2 8">Cofactor biosynthesis; ubiquinone biosynthesis.</text>
</comment>
<feature type="domain" description="COQ9 C-terminal" evidence="9">
    <location>
        <begin position="231"/>
        <end position="299"/>
    </location>
</feature>
<dbReference type="PANTHER" id="PTHR21427:SF19">
    <property type="entry name" value="UBIQUINONE BIOSYNTHESIS PROTEIN COQ9, MITOCHONDRIAL"/>
    <property type="match status" value="1"/>
</dbReference>
<dbReference type="PANTHER" id="PTHR21427">
    <property type="entry name" value="UBIQUINONE BIOSYNTHESIS PROTEIN COQ9, MITOCHONDRIAL"/>
    <property type="match status" value="1"/>
</dbReference>
<gene>
    <name evidence="10" type="ORF">TcWFU_007999</name>
</gene>
<comment type="subcellular location">
    <subcellularLocation>
        <location evidence="1 8">Mitochondrion</location>
    </subcellularLocation>
</comment>
<evidence type="ECO:0000256" key="3">
    <source>
        <dbReference type="ARBA" id="ARBA00010766"/>
    </source>
</evidence>
<evidence type="ECO:0000256" key="8">
    <source>
        <dbReference type="RuleBase" id="RU366063"/>
    </source>
</evidence>
<evidence type="ECO:0000256" key="4">
    <source>
        <dbReference type="ARBA" id="ARBA00022688"/>
    </source>
</evidence>
<dbReference type="EMBL" id="JAKROA010000004">
    <property type="protein sequence ID" value="KAL5108044.1"/>
    <property type="molecule type" value="Genomic_DNA"/>
</dbReference>
<name>A0ABR4QEA4_9CEST</name>
<keyword evidence="6 8" id="KW-0446">Lipid-binding</keyword>
<keyword evidence="5" id="KW-0809">Transit peptide</keyword>
<dbReference type="InterPro" id="IPR013718">
    <property type="entry name" value="COQ9_C"/>
</dbReference>
<keyword evidence="7 8" id="KW-0496">Mitochondrion</keyword>
<reference evidence="10 11" key="1">
    <citation type="journal article" date="2022" name="Front. Cell. Infect. Microbiol.">
        <title>The Genomes of Two Strains of Taenia crassiceps the Animal Model for the Study of Human Cysticercosis.</title>
        <authorList>
            <person name="Bobes R.J."/>
            <person name="Estrada K."/>
            <person name="Rios-Valencia D.G."/>
            <person name="Calderon-Gallegos A."/>
            <person name="de la Torre P."/>
            <person name="Carrero J.C."/>
            <person name="Sanchez-Flores A."/>
            <person name="Laclette J.P."/>
        </authorList>
    </citation>
    <scope>NUCLEOTIDE SEQUENCE [LARGE SCALE GENOMIC DNA]</scope>
    <source>
        <strain evidence="10">WFUcys</strain>
    </source>
</reference>
<keyword evidence="10" id="KW-0830">Ubiquinone</keyword>
<keyword evidence="11" id="KW-1185">Reference proteome</keyword>
<evidence type="ECO:0000256" key="5">
    <source>
        <dbReference type="ARBA" id="ARBA00022946"/>
    </source>
</evidence>
<dbReference type="Gene3D" id="1.10.357.10">
    <property type="entry name" value="Tetracycline Repressor, domain 2"/>
    <property type="match status" value="1"/>
</dbReference>
<accession>A0ABR4QEA4</accession>
<evidence type="ECO:0000313" key="10">
    <source>
        <dbReference type="EMBL" id="KAL5108044.1"/>
    </source>
</evidence>
<keyword evidence="4 8" id="KW-0831">Ubiquinone biosynthesis</keyword>
<sequence>MIRSRASLKQCIHWFGSLAICHRSFLTAAQIGRLTNQCSCLISKTSEDFLIYRSATTRTTTGSIEGATYAAEVTEGDSDSGDFSVNVGRESLEEMCERALEAAVAHVPTLGWSCDSLEAACRELDLPPGLHSIAMPRGPIDLVLHFYESRNHRLADVLAKWRKEDVADGKKYIIAKPNSFGFEAPPPFKTKEETDTFLRRAIEHRLRANDEVYPQWRQAMGLLTLPQYIPAAIGLEAQLVDEIWAQAGDRSVDMNWYAKRLGLAYVYKLTELFYIQDTSPDHKDTWDFLDRRIADLRAMKEAKLKGVSSMLREGVLAAGHVTSNILGWSCNGR</sequence>